<dbReference type="PANTHER" id="PTHR24260">
    <property type="match status" value="1"/>
</dbReference>
<dbReference type="OrthoDB" id="6339452at2759"/>
<evidence type="ECO:0000256" key="3">
    <source>
        <dbReference type="ARBA" id="ARBA00022729"/>
    </source>
</evidence>
<dbReference type="InterPro" id="IPR018114">
    <property type="entry name" value="TRYPSIN_HIS"/>
</dbReference>
<evidence type="ECO:0000256" key="8">
    <source>
        <dbReference type="SAM" id="SignalP"/>
    </source>
</evidence>
<dbReference type="CDD" id="cd00190">
    <property type="entry name" value="Tryp_SPc"/>
    <property type="match status" value="1"/>
</dbReference>
<feature type="region of interest" description="Disordered" evidence="7">
    <location>
        <begin position="173"/>
        <end position="202"/>
    </location>
</feature>
<keyword evidence="2" id="KW-0964">Secreted</keyword>
<keyword evidence="11" id="KW-1185">Reference proteome</keyword>
<dbReference type="PRINTS" id="PR00722">
    <property type="entry name" value="CHYMOTRYPSIN"/>
</dbReference>
<dbReference type="Proteomes" id="UP000677054">
    <property type="component" value="Unassembled WGS sequence"/>
</dbReference>
<keyword evidence="5" id="KW-0325">Glycoprotein</keyword>
<dbReference type="GO" id="GO:0006508">
    <property type="term" value="P:proteolysis"/>
    <property type="evidence" value="ECO:0007669"/>
    <property type="project" value="UniProtKB-KW"/>
</dbReference>
<evidence type="ECO:0000256" key="5">
    <source>
        <dbReference type="ARBA" id="ARBA00023180"/>
    </source>
</evidence>
<evidence type="ECO:0000256" key="1">
    <source>
        <dbReference type="ARBA" id="ARBA00004613"/>
    </source>
</evidence>
<dbReference type="PROSITE" id="PS50240">
    <property type="entry name" value="TRYPSIN_DOM"/>
    <property type="match status" value="1"/>
</dbReference>
<reference evidence="10" key="1">
    <citation type="submission" date="2020-11" db="EMBL/GenBank/DDBJ databases">
        <authorList>
            <person name="Tran Van P."/>
        </authorList>
    </citation>
    <scope>NUCLEOTIDE SEQUENCE</scope>
</reference>
<dbReference type="SUPFAM" id="SSF50494">
    <property type="entry name" value="Trypsin-like serine proteases"/>
    <property type="match status" value="1"/>
</dbReference>
<dbReference type="InterPro" id="IPR009003">
    <property type="entry name" value="Peptidase_S1_PA"/>
</dbReference>
<dbReference type="InterPro" id="IPR051333">
    <property type="entry name" value="CLIP_Serine_Protease"/>
</dbReference>
<dbReference type="GO" id="GO:0005576">
    <property type="term" value="C:extracellular region"/>
    <property type="evidence" value="ECO:0007669"/>
    <property type="project" value="UniProtKB-SubCell"/>
</dbReference>
<dbReference type="InterPro" id="IPR033116">
    <property type="entry name" value="TRYPSIN_SER"/>
</dbReference>
<comment type="subcellular location">
    <subcellularLocation>
        <location evidence="1">Secreted</location>
    </subcellularLocation>
</comment>
<keyword evidence="3 8" id="KW-0732">Signal</keyword>
<evidence type="ECO:0000256" key="7">
    <source>
        <dbReference type="SAM" id="MobiDB-lite"/>
    </source>
</evidence>
<evidence type="ECO:0000256" key="6">
    <source>
        <dbReference type="RuleBase" id="RU363034"/>
    </source>
</evidence>
<dbReference type="AlphaFoldDB" id="A0A7R8XHQ1"/>
<evidence type="ECO:0000256" key="4">
    <source>
        <dbReference type="ARBA" id="ARBA00023157"/>
    </source>
</evidence>
<dbReference type="FunFam" id="2.40.10.10:FF:000054">
    <property type="entry name" value="Complement C1r subcomponent"/>
    <property type="match status" value="1"/>
</dbReference>
<dbReference type="EMBL" id="CAJPEV010001646">
    <property type="protein sequence ID" value="CAG0893678.1"/>
    <property type="molecule type" value="Genomic_DNA"/>
</dbReference>
<dbReference type="Pfam" id="PF00089">
    <property type="entry name" value="Trypsin"/>
    <property type="match status" value="1"/>
</dbReference>
<keyword evidence="6" id="KW-0378">Hydrolase</keyword>
<dbReference type="SMART" id="SM00020">
    <property type="entry name" value="Tryp_SPc"/>
    <property type="match status" value="1"/>
</dbReference>
<organism evidence="10">
    <name type="scientific">Darwinula stevensoni</name>
    <dbReference type="NCBI Taxonomy" id="69355"/>
    <lineage>
        <taxon>Eukaryota</taxon>
        <taxon>Metazoa</taxon>
        <taxon>Ecdysozoa</taxon>
        <taxon>Arthropoda</taxon>
        <taxon>Crustacea</taxon>
        <taxon>Oligostraca</taxon>
        <taxon>Ostracoda</taxon>
        <taxon>Podocopa</taxon>
        <taxon>Podocopida</taxon>
        <taxon>Darwinulocopina</taxon>
        <taxon>Darwinuloidea</taxon>
        <taxon>Darwinulidae</taxon>
        <taxon>Darwinula</taxon>
    </lineage>
</organism>
<dbReference type="PROSITE" id="PS00134">
    <property type="entry name" value="TRYPSIN_HIS"/>
    <property type="match status" value="1"/>
</dbReference>
<evidence type="ECO:0000313" key="11">
    <source>
        <dbReference type="Proteomes" id="UP000677054"/>
    </source>
</evidence>
<gene>
    <name evidence="10" type="ORF">DSTB1V02_LOCUS7775</name>
</gene>
<dbReference type="InterPro" id="IPR001254">
    <property type="entry name" value="Trypsin_dom"/>
</dbReference>
<feature type="domain" description="Peptidase S1" evidence="9">
    <location>
        <begin position="70"/>
        <end position="319"/>
    </location>
</feature>
<dbReference type="GO" id="GO:0004252">
    <property type="term" value="F:serine-type endopeptidase activity"/>
    <property type="evidence" value="ECO:0007669"/>
    <property type="project" value="InterPro"/>
</dbReference>
<dbReference type="InterPro" id="IPR001314">
    <property type="entry name" value="Peptidase_S1A"/>
</dbReference>
<dbReference type="Gene3D" id="2.40.10.10">
    <property type="entry name" value="Trypsin-like serine proteases"/>
    <property type="match status" value="2"/>
</dbReference>
<evidence type="ECO:0000256" key="2">
    <source>
        <dbReference type="ARBA" id="ARBA00022525"/>
    </source>
</evidence>
<feature type="signal peptide" evidence="8">
    <location>
        <begin position="1"/>
        <end position="23"/>
    </location>
</feature>
<keyword evidence="6" id="KW-0645">Protease</keyword>
<proteinExistence type="predicted"/>
<dbReference type="InterPro" id="IPR043504">
    <property type="entry name" value="Peptidase_S1_PA_chymotrypsin"/>
</dbReference>
<dbReference type="PANTHER" id="PTHR24260:SF147">
    <property type="entry name" value="EG:BACR7A4.3 PROTEIN-RELATED"/>
    <property type="match status" value="1"/>
</dbReference>
<dbReference type="PROSITE" id="PS00135">
    <property type="entry name" value="TRYPSIN_SER"/>
    <property type="match status" value="1"/>
</dbReference>
<keyword evidence="4" id="KW-1015">Disulfide bond</keyword>
<sequence length="323" mass="35283">MSPVKDILAVLFISFDHFAYVICCEGTPSSPETPTANPRRSSKRLSKAKCEEYKASLKNVACDHTQTGLIHGGQEADAFEFPHMALLGEKLSNGEYFWKCGGALISEEWILTAAHCIDNDRPLTVRLGEHDLDDWKDAIPSDYQVAEVVIHPEWGNRRHIIHVWRPMTSSCHKGAMSPLPDGEPPPSVSFVREQNEPSPESLTGRLHCSLGGKTSSVLLKVSVPLYGSSDCDALISRYPFALGRVYPEGASGRVLCAGKEGKDSCQGDSGGPMTIPRTPDSCVYTVMGIVSKGFGCGTELPVFYTKVSSYLDWIEGIVWNTNS</sequence>
<name>A0A7R8XHQ1_9CRUS</name>
<protein>
    <recommendedName>
        <fullName evidence="9">Peptidase S1 domain-containing protein</fullName>
    </recommendedName>
</protein>
<dbReference type="EMBL" id="LR901163">
    <property type="protein sequence ID" value="CAD7247951.1"/>
    <property type="molecule type" value="Genomic_DNA"/>
</dbReference>
<evidence type="ECO:0000313" key="10">
    <source>
        <dbReference type="EMBL" id="CAD7247951.1"/>
    </source>
</evidence>
<feature type="chain" id="PRO_5036209309" description="Peptidase S1 domain-containing protein" evidence="8">
    <location>
        <begin position="24"/>
        <end position="323"/>
    </location>
</feature>
<keyword evidence="6" id="KW-0720">Serine protease</keyword>
<accession>A0A7R8XHQ1</accession>
<evidence type="ECO:0000259" key="9">
    <source>
        <dbReference type="PROSITE" id="PS50240"/>
    </source>
</evidence>